<dbReference type="InterPro" id="IPR017853">
    <property type="entry name" value="GH"/>
</dbReference>
<comment type="caution">
    <text evidence="1">The sequence shown here is derived from an EMBL/GenBank/DDBJ whole genome shotgun (WGS) entry which is preliminary data.</text>
</comment>
<reference evidence="1" key="1">
    <citation type="journal article" date="2014" name="Front. Microbiol.">
        <title>High frequency of phylogenetically diverse reductive dehalogenase-homologous genes in deep subseafloor sedimentary metagenomes.</title>
        <authorList>
            <person name="Kawai M."/>
            <person name="Futagami T."/>
            <person name="Toyoda A."/>
            <person name="Takaki Y."/>
            <person name="Nishi S."/>
            <person name="Hori S."/>
            <person name="Arai W."/>
            <person name="Tsubouchi T."/>
            <person name="Morono Y."/>
            <person name="Uchiyama I."/>
            <person name="Ito T."/>
            <person name="Fujiyama A."/>
            <person name="Inagaki F."/>
            <person name="Takami H."/>
        </authorList>
    </citation>
    <scope>NUCLEOTIDE SEQUENCE</scope>
    <source>
        <strain evidence="1">Expedition CK06-06</strain>
    </source>
</reference>
<feature type="non-terminal residue" evidence="1">
    <location>
        <position position="1"/>
    </location>
</feature>
<dbReference type="SUPFAM" id="SSF51445">
    <property type="entry name" value="(Trans)glycosidases"/>
    <property type="match status" value="1"/>
</dbReference>
<sequence>PSYGATECRRNVCFHHPNVMESFKATIRRAIEEIKVDALHFDGYGFGNTEGVDACRCDRCRADFTEFLKLRYGNNLALAKERFGHTNLDAIEAPGMIAFPRIPTGAIRLPDWQEWISFRCTWTAMFARQISDYVYELNPDVAIIANNGAAVKENIALMHGMEFSTVAETVDMVFCEDAYGPEITAEGRILQRFRQMHLIHESKTWIITYADRGGDDAKTLWRNMAHDAALNHGRVPHIGFTPYLYYDFHQNFETKKKFLS</sequence>
<evidence type="ECO:0000313" key="1">
    <source>
        <dbReference type="EMBL" id="GAG24881.1"/>
    </source>
</evidence>
<dbReference type="Gene3D" id="3.20.20.80">
    <property type="entry name" value="Glycosidases"/>
    <property type="match status" value="1"/>
</dbReference>
<feature type="non-terminal residue" evidence="1">
    <location>
        <position position="260"/>
    </location>
</feature>
<accession>X0XIS9</accession>
<dbReference type="AlphaFoldDB" id="X0XIS9"/>
<dbReference type="EMBL" id="BARS01033342">
    <property type="protein sequence ID" value="GAG24881.1"/>
    <property type="molecule type" value="Genomic_DNA"/>
</dbReference>
<organism evidence="1">
    <name type="scientific">marine sediment metagenome</name>
    <dbReference type="NCBI Taxonomy" id="412755"/>
    <lineage>
        <taxon>unclassified sequences</taxon>
        <taxon>metagenomes</taxon>
        <taxon>ecological metagenomes</taxon>
    </lineage>
</organism>
<proteinExistence type="predicted"/>
<protein>
    <submittedName>
        <fullName evidence="1">Uncharacterized protein</fullName>
    </submittedName>
</protein>
<name>X0XIS9_9ZZZZ</name>
<gene>
    <name evidence="1" type="ORF">S01H1_51655</name>
</gene>